<dbReference type="eggNOG" id="COG2813">
    <property type="taxonomic scope" value="Bacteria"/>
</dbReference>
<keyword evidence="1 4" id="KW-0489">Methyltransferase</keyword>
<dbReference type="EMBL" id="AZCN01000045">
    <property type="protein sequence ID" value="KRK15603.1"/>
    <property type="molecule type" value="Genomic_DNA"/>
</dbReference>
<dbReference type="CDD" id="cd02440">
    <property type="entry name" value="AdoMet_MTases"/>
    <property type="match status" value="1"/>
</dbReference>
<gene>
    <name evidence="4" type="ORF">FD22_GL001643</name>
</gene>
<sequence>MANYYYSKNPDVVHDQQEWNFTLRGQAMTFVTDNGVFSKRTVDFGTRTLLDTFSFADLPAGPLLDVGAGYGPIGLTLAKEQPQRQVDLVDVNELALSLARENATRNQITNVKIFSSDQYAAVTGQYAAILTNPPIRAGKSVVHGILSGAHAHLVPNGVLTVVIQKKQGAPSAQQKMEEVFGNVAVLAKNKGYFILQSRRLAN</sequence>
<keyword evidence="2 4" id="KW-0808">Transferase</keyword>
<dbReference type="InterPro" id="IPR007848">
    <property type="entry name" value="Small_mtfrase_dom"/>
</dbReference>
<evidence type="ECO:0000313" key="4">
    <source>
        <dbReference type="EMBL" id="KRK15603.1"/>
    </source>
</evidence>
<dbReference type="Gene3D" id="3.40.50.150">
    <property type="entry name" value="Vaccinia Virus protein VP39"/>
    <property type="match status" value="1"/>
</dbReference>
<protein>
    <submittedName>
        <fullName evidence="4">Nucleotide methyltransferase</fullName>
    </submittedName>
</protein>
<dbReference type="SUPFAM" id="SSF53335">
    <property type="entry name" value="S-adenosyl-L-methionine-dependent methyltransferases"/>
    <property type="match status" value="1"/>
</dbReference>
<dbReference type="PANTHER" id="PTHR47816:SF4">
    <property type="entry name" value="RIBOSOMAL RNA SMALL SUBUNIT METHYLTRANSFERASE C"/>
    <property type="match status" value="1"/>
</dbReference>
<dbReference type="AlphaFoldDB" id="A0A0R1F5P3"/>
<evidence type="ECO:0000313" key="5">
    <source>
        <dbReference type="Proteomes" id="UP000051181"/>
    </source>
</evidence>
<evidence type="ECO:0000256" key="2">
    <source>
        <dbReference type="ARBA" id="ARBA00022679"/>
    </source>
</evidence>
<name>A0A0R1F5P3_9LACO</name>
<dbReference type="InterPro" id="IPR029063">
    <property type="entry name" value="SAM-dependent_MTases_sf"/>
</dbReference>
<dbReference type="GO" id="GO:0008757">
    <property type="term" value="F:S-adenosylmethionine-dependent methyltransferase activity"/>
    <property type="evidence" value="ECO:0007669"/>
    <property type="project" value="InterPro"/>
</dbReference>
<evidence type="ECO:0000256" key="1">
    <source>
        <dbReference type="ARBA" id="ARBA00022603"/>
    </source>
</evidence>
<dbReference type="GeneID" id="65916693"/>
<dbReference type="Proteomes" id="UP000051181">
    <property type="component" value="Unassembled WGS sequence"/>
</dbReference>
<dbReference type="InterPro" id="IPR046977">
    <property type="entry name" value="RsmC/RlmG"/>
</dbReference>
<feature type="domain" description="Methyltransferase small" evidence="3">
    <location>
        <begin position="28"/>
        <end position="196"/>
    </location>
</feature>
<accession>A0A0R1F5P3</accession>
<reference evidence="4 5" key="1">
    <citation type="journal article" date="2015" name="Genome Announc.">
        <title>Expanding the biotechnology potential of lactobacilli through comparative genomics of 213 strains and associated genera.</title>
        <authorList>
            <person name="Sun Z."/>
            <person name="Harris H.M."/>
            <person name="McCann A."/>
            <person name="Guo C."/>
            <person name="Argimon S."/>
            <person name="Zhang W."/>
            <person name="Yang X."/>
            <person name="Jeffery I.B."/>
            <person name="Cooney J.C."/>
            <person name="Kagawa T.F."/>
            <person name="Liu W."/>
            <person name="Song Y."/>
            <person name="Salvetti E."/>
            <person name="Wrobel A."/>
            <person name="Rasinkangas P."/>
            <person name="Parkhill J."/>
            <person name="Rea M.C."/>
            <person name="O'Sullivan O."/>
            <person name="Ritari J."/>
            <person name="Douillard F.P."/>
            <person name="Paul Ross R."/>
            <person name="Yang R."/>
            <person name="Briner A.E."/>
            <person name="Felis G.E."/>
            <person name="de Vos W.M."/>
            <person name="Barrangou R."/>
            <person name="Klaenhammer T.R."/>
            <person name="Caufield P.W."/>
            <person name="Cui Y."/>
            <person name="Zhang H."/>
            <person name="O'Toole P.W."/>
        </authorList>
    </citation>
    <scope>NUCLEOTIDE SEQUENCE [LARGE SCALE GENOMIC DNA]</scope>
    <source>
        <strain evidence="4 5">DSM 20001</strain>
    </source>
</reference>
<organism evidence="4 5">
    <name type="scientific">Loigolactobacillus coryniformis subsp. coryniformis KCTC 3167 = DSM 20001</name>
    <dbReference type="NCBI Taxonomy" id="913848"/>
    <lineage>
        <taxon>Bacteria</taxon>
        <taxon>Bacillati</taxon>
        <taxon>Bacillota</taxon>
        <taxon>Bacilli</taxon>
        <taxon>Lactobacillales</taxon>
        <taxon>Lactobacillaceae</taxon>
        <taxon>Loigolactobacillus</taxon>
    </lineage>
</organism>
<dbReference type="RefSeq" id="WP_010009507.1">
    <property type="nucleotide sequence ID" value="NZ_AZCN01000045.1"/>
</dbReference>
<dbReference type="PANTHER" id="PTHR47816">
    <property type="entry name" value="RIBOSOMAL RNA SMALL SUBUNIT METHYLTRANSFERASE C"/>
    <property type="match status" value="1"/>
</dbReference>
<evidence type="ECO:0000259" key="3">
    <source>
        <dbReference type="Pfam" id="PF05175"/>
    </source>
</evidence>
<comment type="caution">
    <text evidence="4">The sequence shown here is derived from an EMBL/GenBank/DDBJ whole genome shotgun (WGS) entry which is preliminary data.</text>
</comment>
<dbReference type="PATRIC" id="fig|913848.6.peg.1682"/>
<dbReference type="GO" id="GO:0032259">
    <property type="term" value="P:methylation"/>
    <property type="evidence" value="ECO:0007669"/>
    <property type="project" value="UniProtKB-KW"/>
</dbReference>
<proteinExistence type="predicted"/>
<dbReference type="Pfam" id="PF05175">
    <property type="entry name" value="MTS"/>
    <property type="match status" value="1"/>
</dbReference>